<dbReference type="Proteomes" id="UP001609219">
    <property type="component" value="Unassembled WGS sequence"/>
</dbReference>
<comment type="caution">
    <text evidence="2">The sequence shown here is derived from an EMBL/GenBank/DDBJ whole genome shotgun (WGS) entry which is preliminary data.</text>
</comment>
<evidence type="ECO:0000313" key="3">
    <source>
        <dbReference type="Proteomes" id="UP001609176"/>
    </source>
</evidence>
<keyword evidence="4" id="KW-1185">Reference proteome</keyword>
<sequence>MGAGAETGIVVGRRIYDDPADRRGTNARLERPIEKSLSDVVLAIIDGDNDLDDAARFLGFASMTTDSALETG</sequence>
<proteinExistence type="predicted"/>
<protein>
    <submittedName>
        <fullName evidence="2">Uncharacterized protein</fullName>
    </submittedName>
</protein>
<gene>
    <name evidence="2" type="ORF">ACHIPV_26815</name>
    <name evidence="1" type="ORF">ACHIRB_17590</name>
</gene>
<organism evidence="2 3">
    <name type="scientific">Antrihabitans spumae</name>
    <dbReference type="NCBI Taxonomy" id="3373370"/>
    <lineage>
        <taxon>Bacteria</taxon>
        <taxon>Bacillati</taxon>
        <taxon>Actinomycetota</taxon>
        <taxon>Actinomycetes</taxon>
        <taxon>Mycobacteriales</taxon>
        <taxon>Nocardiaceae</taxon>
        <taxon>Antrihabitans</taxon>
    </lineage>
</organism>
<reference evidence="3 4" key="1">
    <citation type="submission" date="2024-10" db="EMBL/GenBank/DDBJ databases">
        <authorList>
            <person name="Riesco R."/>
        </authorList>
    </citation>
    <scope>NUCLEOTIDE SEQUENCE [LARGE SCALE GENOMIC DNA]</scope>
    <source>
        <strain evidence="2 3">NCIMB 15448</strain>
        <strain evidence="1 4">NCIMB 15450</strain>
    </source>
</reference>
<dbReference type="RefSeq" id="WP_395126271.1">
    <property type="nucleotide sequence ID" value="NZ_JBIMSN010000074.1"/>
</dbReference>
<dbReference type="EMBL" id="JBIMSP010000077">
    <property type="protein sequence ID" value="MFH5245459.1"/>
    <property type="molecule type" value="Genomic_DNA"/>
</dbReference>
<dbReference type="Proteomes" id="UP001609176">
    <property type="component" value="Unassembled WGS sequence"/>
</dbReference>
<evidence type="ECO:0000313" key="4">
    <source>
        <dbReference type="Proteomes" id="UP001609219"/>
    </source>
</evidence>
<evidence type="ECO:0000313" key="2">
    <source>
        <dbReference type="EMBL" id="MFH5245459.1"/>
    </source>
</evidence>
<dbReference type="EMBL" id="JBIMSN010000074">
    <property type="protein sequence ID" value="MFH5230372.1"/>
    <property type="molecule type" value="Genomic_DNA"/>
</dbReference>
<evidence type="ECO:0000313" key="1">
    <source>
        <dbReference type="EMBL" id="MFH5230372.1"/>
    </source>
</evidence>
<accession>A0ABW7KVJ6</accession>
<name>A0ABW7KVJ6_9NOCA</name>